<evidence type="ECO:0000256" key="3">
    <source>
        <dbReference type="ARBA" id="ARBA00022692"/>
    </source>
</evidence>
<dbReference type="PANTHER" id="PTHR30250">
    <property type="entry name" value="PST FAMILY PREDICTED COLANIC ACID TRANSPORTER"/>
    <property type="match status" value="1"/>
</dbReference>
<feature type="transmembrane region" description="Helical" evidence="6">
    <location>
        <begin position="394"/>
        <end position="418"/>
    </location>
</feature>
<keyword evidence="2" id="KW-1003">Cell membrane</keyword>
<proteinExistence type="predicted"/>
<dbReference type="EMBL" id="CP009654">
    <property type="protein sequence ID" value="APC97364.1"/>
    <property type="molecule type" value="Genomic_DNA"/>
</dbReference>
<evidence type="ECO:0000256" key="5">
    <source>
        <dbReference type="ARBA" id="ARBA00023136"/>
    </source>
</evidence>
<evidence type="ECO:0000256" key="4">
    <source>
        <dbReference type="ARBA" id="ARBA00022989"/>
    </source>
</evidence>
<evidence type="ECO:0000313" key="8">
    <source>
        <dbReference type="Proteomes" id="UP000182521"/>
    </source>
</evidence>
<dbReference type="KEGG" id="frc:KX01_1739"/>
<keyword evidence="5 6" id="KW-0472">Membrane</keyword>
<dbReference type="OrthoDB" id="9815248at2"/>
<feature type="transmembrane region" description="Helical" evidence="6">
    <location>
        <begin position="311"/>
        <end position="329"/>
    </location>
</feature>
<dbReference type="InterPro" id="IPR050833">
    <property type="entry name" value="Poly_Biosynth_Transport"/>
</dbReference>
<dbReference type="GO" id="GO:0005886">
    <property type="term" value="C:plasma membrane"/>
    <property type="evidence" value="ECO:0007669"/>
    <property type="project" value="UniProtKB-SubCell"/>
</dbReference>
<evidence type="ECO:0000256" key="2">
    <source>
        <dbReference type="ARBA" id="ARBA00022475"/>
    </source>
</evidence>
<feature type="transmembrane region" description="Helical" evidence="6">
    <location>
        <begin position="129"/>
        <end position="151"/>
    </location>
</feature>
<protein>
    <submittedName>
        <fullName evidence="7">Polysaccharide biosynthesis family protein</fullName>
    </submittedName>
</protein>
<evidence type="ECO:0000256" key="6">
    <source>
        <dbReference type="SAM" id="Phobius"/>
    </source>
</evidence>
<feature type="transmembrane region" description="Helical" evidence="6">
    <location>
        <begin position="38"/>
        <end position="57"/>
    </location>
</feature>
<feature type="transmembrane region" description="Helical" evidence="6">
    <location>
        <begin position="157"/>
        <end position="180"/>
    </location>
</feature>
<organism evidence="7 8">
    <name type="scientific">Francisella frigiditurris</name>
    <dbReference type="NCBI Taxonomy" id="1542390"/>
    <lineage>
        <taxon>Bacteria</taxon>
        <taxon>Pseudomonadati</taxon>
        <taxon>Pseudomonadota</taxon>
        <taxon>Gammaproteobacteria</taxon>
        <taxon>Thiotrichales</taxon>
        <taxon>Francisellaceae</taxon>
        <taxon>Francisella</taxon>
    </lineage>
</organism>
<keyword evidence="4 6" id="KW-1133">Transmembrane helix</keyword>
<accession>A0A1J0KUQ9</accession>
<keyword evidence="3 6" id="KW-0812">Transmembrane</keyword>
<keyword evidence="8" id="KW-1185">Reference proteome</keyword>
<gene>
    <name evidence="7" type="ORF">KX01_1739</name>
</gene>
<dbReference type="Proteomes" id="UP000182521">
    <property type="component" value="Chromosome"/>
</dbReference>
<comment type="subcellular location">
    <subcellularLocation>
        <location evidence="1">Cell membrane</location>
        <topology evidence="1">Multi-pass membrane protein</topology>
    </subcellularLocation>
</comment>
<feature type="transmembrane region" description="Helical" evidence="6">
    <location>
        <begin position="272"/>
        <end position="291"/>
    </location>
</feature>
<feature type="transmembrane region" description="Helical" evidence="6">
    <location>
        <begin position="102"/>
        <end position="122"/>
    </location>
</feature>
<evidence type="ECO:0000313" key="7">
    <source>
        <dbReference type="EMBL" id="APC97364.1"/>
    </source>
</evidence>
<feature type="transmembrane region" description="Helical" evidence="6">
    <location>
        <begin position="78"/>
        <end position="96"/>
    </location>
</feature>
<feature type="transmembrane region" description="Helical" evidence="6">
    <location>
        <begin position="221"/>
        <end position="252"/>
    </location>
</feature>
<dbReference type="RefSeq" id="WP_071664594.1">
    <property type="nucleotide sequence ID" value="NZ_CP009654.1"/>
</dbReference>
<dbReference type="STRING" id="1542390.KX01_1739"/>
<dbReference type="Pfam" id="PF13440">
    <property type="entry name" value="Polysacc_synt_3"/>
    <property type="match status" value="1"/>
</dbReference>
<reference evidence="8" key="1">
    <citation type="submission" date="2014-10" db="EMBL/GenBank/DDBJ databases">
        <authorList>
            <person name="Kuske C.R."/>
            <person name="Challacombe J.F."/>
            <person name="Daligault H.E."/>
            <person name="Davenport K.W."/>
            <person name="Johnson S.L."/>
            <person name="Siddaramappa S."/>
            <person name="Petersen J.M."/>
        </authorList>
    </citation>
    <scope>NUCLEOTIDE SEQUENCE [LARGE SCALE GENOMIC DNA]</scope>
    <source>
        <strain evidence="8">CA97-1460</strain>
    </source>
</reference>
<evidence type="ECO:0000256" key="1">
    <source>
        <dbReference type="ARBA" id="ARBA00004651"/>
    </source>
</evidence>
<name>A0A1J0KUQ9_9GAMM</name>
<sequence length="420" mass="48710">MKKNIFLYACSIALNRGSLLLFFPFLAASFSLSSFGKWNLIIIVANLLMPILTLNGSSSILREGSLDICKGNYLLKKYLLFTTVLNVTLLFILFVFFSTSWIIYSVLIGFLEGIIYLIITYYRVLDKAFIYFFINLLKILVLFLVILYVTIYQTTLYVLLVYYILALLLFVVFVIIHLFIKNNIDYKQTSVEKALKFSILLIPHGISQWIMSSSDRVIIEYVLGSAMLGVYSLAFSISAGLMLINSAIILIVPTYMIKSYDMWKTRLYDKKIIKIYTLVSICLFFIILLICSVDNKFTHILKYYNRNMVMIIYFIYFGIYLLGLYYFYANYLFFHAKAYIISKTTFYTAILNIMLTCLFAYILGVLGAAIATFISYICYLFLIRRECLKIEKNITFNLARSIMIFTICITIVGGIFYYEI</sequence>
<feature type="transmembrane region" description="Helical" evidence="6">
    <location>
        <begin position="5"/>
        <end position="26"/>
    </location>
</feature>
<dbReference type="PANTHER" id="PTHR30250:SF11">
    <property type="entry name" value="O-ANTIGEN TRANSPORTER-RELATED"/>
    <property type="match status" value="1"/>
</dbReference>
<feature type="transmembrane region" description="Helical" evidence="6">
    <location>
        <begin position="349"/>
        <end position="382"/>
    </location>
</feature>
<dbReference type="AlphaFoldDB" id="A0A1J0KUQ9"/>